<dbReference type="OrthoDB" id="2274384at2"/>
<proteinExistence type="predicted"/>
<dbReference type="Proteomes" id="UP000198728">
    <property type="component" value="Unassembled WGS sequence"/>
</dbReference>
<protein>
    <submittedName>
        <fullName evidence="2">2-keto-myo-inositol isomerase</fullName>
    </submittedName>
</protein>
<evidence type="ECO:0000259" key="1">
    <source>
        <dbReference type="Pfam" id="PF01261"/>
    </source>
</evidence>
<dbReference type="EMBL" id="FOLG01000003">
    <property type="protein sequence ID" value="SFC20971.1"/>
    <property type="molecule type" value="Genomic_DNA"/>
</dbReference>
<dbReference type="PANTHER" id="PTHR12110">
    <property type="entry name" value="HYDROXYPYRUVATE ISOMERASE"/>
    <property type="match status" value="1"/>
</dbReference>
<sequence length="264" mass="28592">MKFAINHIAVPELSVDDFFALARRLCCDKVEVRNDMPDVISTATPDDLRAAADVAGVEILSINALYPFNVWSGDLPERAVGMADYAKACGAKALVMCPLNDGTPVGTDSLVTALKEMAPILEERGLTGLVEPLGFPVSSLRRKAEAVKAIEAAGGEGVYKLVHDTFHHHLAGETELFPDWTGLVHISGVADPDVAVDQMLDDHRVLVDVQDRLANVPQIKMLLDRGYTGPFSFEPFAREVQELPNPQAALKESMDYIARAVSVA</sequence>
<gene>
    <name evidence="2" type="ORF">SAMN04488094_10384</name>
</gene>
<dbReference type="STRING" id="441112.SAMN04488094_10384"/>
<dbReference type="InterPro" id="IPR036237">
    <property type="entry name" value="Xyl_isomerase-like_sf"/>
</dbReference>
<dbReference type="InterPro" id="IPR014621">
    <property type="entry name" value="UCP036778_sugar_epimerase"/>
</dbReference>
<dbReference type="PANTHER" id="PTHR12110:SF48">
    <property type="entry name" value="BLL3656 PROTEIN"/>
    <property type="match status" value="1"/>
</dbReference>
<dbReference type="Pfam" id="PF01261">
    <property type="entry name" value="AP_endonuc_2"/>
    <property type="match status" value="1"/>
</dbReference>
<dbReference type="Gene3D" id="3.20.20.150">
    <property type="entry name" value="Divalent-metal-dependent TIM barrel enzymes"/>
    <property type="match status" value="1"/>
</dbReference>
<accession>A0A1I1HAU0</accession>
<feature type="domain" description="Xylose isomerase-like TIM barrel" evidence="1">
    <location>
        <begin position="21"/>
        <end position="258"/>
    </location>
</feature>
<organism evidence="2 3">
    <name type="scientific">Tropicimonas isoalkanivorans</name>
    <dbReference type="NCBI Taxonomy" id="441112"/>
    <lineage>
        <taxon>Bacteria</taxon>
        <taxon>Pseudomonadati</taxon>
        <taxon>Pseudomonadota</taxon>
        <taxon>Alphaproteobacteria</taxon>
        <taxon>Rhodobacterales</taxon>
        <taxon>Roseobacteraceae</taxon>
        <taxon>Tropicimonas</taxon>
    </lineage>
</organism>
<evidence type="ECO:0000313" key="2">
    <source>
        <dbReference type="EMBL" id="SFC20971.1"/>
    </source>
</evidence>
<dbReference type="PIRSF" id="PIRSF036778">
    <property type="entry name" value="UCP036778"/>
    <property type="match status" value="1"/>
</dbReference>
<dbReference type="RefSeq" id="WP_093360074.1">
    <property type="nucleotide sequence ID" value="NZ_FOLG01000003.1"/>
</dbReference>
<dbReference type="AlphaFoldDB" id="A0A1I1HAU0"/>
<keyword evidence="2" id="KW-0413">Isomerase</keyword>
<evidence type="ECO:0000313" key="3">
    <source>
        <dbReference type="Proteomes" id="UP000198728"/>
    </source>
</evidence>
<keyword evidence="3" id="KW-1185">Reference proteome</keyword>
<reference evidence="2 3" key="1">
    <citation type="submission" date="2016-10" db="EMBL/GenBank/DDBJ databases">
        <authorList>
            <person name="de Groot N.N."/>
        </authorList>
    </citation>
    <scope>NUCLEOTIDE SEQUENCE [LARGE SCALE GENOMIC DNA]</scope>
    <source>
        <strain evidence="2 3">DSM 19548</strain>
    </source>
</reference>
<name>A0A1I1HAU0_9RHOB</name>
<dbReference type="SUPFAM" id="SSF51658">
    <property type="entry name" value="Xylose isomerase-like"/>
    <property type="match status" value="1"/>
</dbReference>
<dbReference type="InterPro" id="IPR013022">
    <property type="entry name" value="Xyl_isomerase-like_TIM-brl"/>
</dbReference>
<dbReference type="GO" id="GO:0016853">
    <property type="term" value="F:isomerase activity"/>
    <property type="evidence" value="ECO:0007669"/>
    <property type="project" value="UniProtKB-KW"/>
</dbReference>
<dbReference type="InterPro" id="IPR050312">
    <property type="entry name" value="IolE/XylAMocC-like"/>
</dbReference>